<protein>
    <submittedName>
        <fullName evidence="2">Uncharacterized protein</fullName>
    </submittedName>
</protein>
<gene>
    <name evidence="2" type="ORF">BOKJ2_LOCUS9916</name>
</gene>
<feature type="transmembrane region" description="Helical" evidence="1">
    <location>
        <begin position="67"/>
        <end position="93"/>
    </location>
</feature>
<dbReference type="Proteomes" id="UP000614601">
    <property type="component" value="Unassembled WGS sequence"/>
</dbReference>
<sequence>MASEYKFCCNSHVHNAVISTAIISLFGGGFALFFIIISLLWMFLPLPILAAFGNLSLLLGRCTRTACLYWVYFITQVLYIIGGGIWCFFLFVWGDAIIHDRLEEYFDETHKFKKGLGVYFTVLASCGLLYFLMNIYFLHIAIKSYKYLTRVLSIRDHHVDTVVDVPAQAPMNVNFEGRASAPTFSPDVTARLPVNDVDYHAQPYSQAPANYDAPPAYDQQHMYPVLPQNDKN</sequence>
<feature type="transmembrane region" description="Helical" evidence="1">
    <location>
        <begin position="116"/>
        <end position="138"/>
    </location>
</feature>
<keyword evidence="3" id="KW-1185">Reference proteome</keyword>
<organism evidence="2 3">
    <name type="scientific">Bursaphelenchus okinawaensis</name>
    <dbReference type="NCBI Taxonomy" id="465554"/>
    <lineage>
        <taxon>Eukaryota</taxon>
        <taxon>Metazoa</taxon>
        <taxon>Ecdysozoa</taxon>
        <taxon>Nematoda</taxon>
        <taxon>Chromadorea</taxon>
        <taxon>Rhabditida</taxon>
        <taxon>Tylenchina</taxon>
        <taxon>Tylenchomorpha</taxon>
        <taxon>Aphelenchoidea</taxon>
        <taxon>Aphelenchoididae</taxon>
        <taxon>Bursaphelenchus</taxon>
    </lineage>
</organism>
<dbReference type="EMBL" id="CAJFCW020000005">
    <property type="protein sequence ID" value="CAG9117103.1"/>
    <property type="molecule type" value="Genomic_DNA"/>
</dbReference>
<keyword evidence="1" id="KW-0812">Transmembrane</keyword>
<feature type="transmembrane region" description="Helical" evidence="1">
    <location>
        <begin position="42"/>
        <end position="60"/>
    </location>
</feature>
<keyword evidence="1" id="KW-0472">Membrane</keyword>
<evidence type="ECO:0000256" key="1">
    <source>
        <dbReference type="SAM" id="Phobius"/>
    </source>
</evidence>
<reference evidence="2" key="1">
    <citation type="submission" date="2020-09" db="EMBL/GenBank/DDBJ databases">
        <authorList>
            <person name="Kikuchi T."/>
        </authorList>
    </citation>
    <scope>NUCLEOTIDE SEQUENCE</scope>
    <source>
        <strain evidence="2">SH1</strain>
    </source>
</reference>
<evidence type="ECO:0000313" key="2">
    <source>
        <dbReference type="EMBL" id="CAD5222983.1"/>
    </source>
</evidence>
<proteinExistence type="predicted"/>
<evidence type="ECO:0000313" key="3">
    <source>
        <dbReference type="Proteomes" id="UP000614601"/>
    </source>
</evidence>
<feature type="transmembrane region" description="Helical" evidence="1">
    <location>
        <begin position="12"/>
        <end position="36"/>
    </location>
</feature>
<dbReference type="AlphaFoldDB" id="A0A811L1P1"/>
<comment type="caution">
    <text evidence="2">The sequence shown here is derived from an EMBL/GenBank/DDBJ whole genome shotgun (WGS) entry which is preliminary data.</text>
</comment>
<keyword evidence="1" id="KW-1133">Transmembrane helix</keyword>
<accession>A0A811L1P1</accession>
<dbReference type="OrthoDB" id="10401378at2759"/>
<dbReference type="Proteomes" id="UP000783686">
    <property type="component" value="Unassembled WGS sequence"/>
</dbReference>
<name>A0A811L1P1_9BILA</name>
<dbReference type="EMBL" id="CAJFDH010000005">
    <property type="protein sequence ID" value="CAD5222983.1"/>
    <property type="molecule type" value="Genomic_DNA"/>
</dbReference>